<feature type="region of interest" description="Disordered" evidence="1">
    <location>
        <begin position="1"/>
        <end position="37"/>
    </location>
</feature>
<gene>
    <name evidence="2" type="ORF">AAG570_008645</name>
</gene>
<feature type="region of interest" description="Disordered" evidence="1">
    <location>
        <begin position="157"/>
        <end position="332"/>
    </location>
</feature>
<keyword evidence="3" id="KW-1185">Reference proteome</keyword>
<feature type="compositionally biased region" description="Acidic residues" evidence="1">
    <location>
        <begin position="240"/>
        <end position="249"/>
    </location>
</feature>
<sequence>MFQKNKTQETTEIGLSTWEPISPFEDQPSTTTESSALIPFVGTTVLVAEPATEIAPKEDPDPPARGDQPHENPEVEGGNEVDNSSYSTTEEPPESGIEGNVANSDMNNGPPTGLATTPTPMSKPEGGLSPHEERLRKLKFHLESKGCSDLAIQKILEKHGGANVHILRARTQREEEDEHPNGVKGKRRGSGMRRGKGNNGGHHDDEDNEDDDVNNNDDKEGKRKRERKRKGMKGEHHDDEHEDENEYEYEDGRKRKRERKGKGNKGVHDDHDDHDDEHEDENEDDNEGKRKRNRNGNGHGRNSTRTGRPKRSPVYKRSLPSEESEESMSECSYSLVSYSDSFSYSYSDSYSDSFSASKMHVFKRDVNESGPDGNESEPNGDSAGDDDASDQGGNSEGDDESGNGNENSDGHGGDQSGQPADVDDSIAANDSEE</sequence>
<feature type="compositionally biased region" description="Basic residues" evidence="1">
    <location>
        <begin position="254"/>
        <end position="265"/>
    </location>
</feature>
<feature type="compositionally biased region" description="Basic residues" evidence="1">
    <location>
        <begin position="184"/>
        <end position="196"/>
    </location>
</feature>
<dbReference type="Proteomes" id="UP001558652">
    <property type="component" value="Unassembled WGS sequence"/>
</dbReference>
<proteinExistence type="predicted"/>
<accession>A0ABD0Z274</accession>
<feature type="compositionally biased region" description="Acidic residues" evidence="1">
    <location>
        <begin position="206"/>
        <end position="215"/>
    </location>
</feature>
<feature type="compositionally biased region" description="Acidic residues" evidence="1">
    <location>
        <begin position="272"/>
        <end position="286"/>
    </location>
</feature>
<comment type="caution">
    <text evidence="2">The sequence shown here is derived from an EMBL/GenBank/DDBJ whole genome shotgun (WGS) entry which is preliminary data.</text>
</comment>
<feature type="compositionally biased region" description="Basic and acidic residues" evidence="1">
    <location>
        <begin position="55"/>
        <end position="73"/>
    </location>
</feature>
<feature type="compositionally biased region" description="Low complexity" evidence="1">
    <location>
        <begin position="109"/>
        <end position="120"/>
    </location>
</feature>
<feature type="region of interest" description="Disordered" evidence="1">
    <location>
        <begin position="365"/>
        <end position="433"/>
    </location>
</feature>
<evidence type="ECO:0000313" key="2">
    <source>
        <dbReference type="EMBL" id="KAL1138582.1"/>
    </source>
</evidence>
<reference evidence="2 3" key="1">
    <citation type="submission" date="2024-07" db="EMBL/GenBank/DDBJ databases">
        <title>Chromosome-level genome assembly of the water stick insect Ranatra chinensis (Heteroptera: Nepidae).</title>
        <authorList>
            <person name="Liu X."/>
        </authorList>
    </citation>
    <scope>NUCLEOTIDE SEQUENCE [LARGE SCALE GENOMIC DNA]</scope>
    <source>
        <strain evidence="2">Cailab_2021Rc</strain>
        <tissue evidence="2">Muscle</tissue>
    </source>
</reference>
<organism evidence="2 3">
    <name type="scientific">Ranatra chinensis</name>
    <dbReference type="NCBI Taxonomy" id="642074"/>
    <lineage>
        <taxon>Eukaryota</taxon>
        <taxon>Metazoa</taxon>
        <taxon>Ecdysozoa</taxon>
        <taxon>Arthropoda</taxon>
        <taxon>Hexapoda</taxon>
        <taxon>Insecta</taxon>
        <taxon>Pterygota</taxon>
        <taxon>Neoptera</taxon>
        <taxon>Paraneoptera</taxon>
        <taxon>Hemiptera</taxon>
        <taxon>Heteroptera</taxon>
        <taxon>Panheteroptera</taxon>
        <taxon>Nepomorpha</taxon>
        <taxon>Nepidae</taxon>
        <taxon>Ranatrinae</taxon>
        <taxon>Ranatra</taxon>
    </lineage>
</organism>
<protein>
    <submittedName>
        <fullName evidence="2">Uncharacterized protein</fullName>
    </submittedName>
</protein>
<name>A0ABD0Z274_9HEMI</name>
<feature type="region of interest" description="Disordered" evidence="1">
    <location>
        <begin position="49"/>
        <end position="133"/>
    </location>
</feature>
<feature type="compositionally biased region" description="Polar residues" evidence="1">
    <location>
        <begin position="1"/>
        <end position="14"/>
    </location>
</feature>
<evidence type="ECO:0000256" key="1">
    <source>
        <dbReference type="SAM" id="MobiDB-lite"/>
    </source>
</evidence>
<dbReference type="EMBL" id="JBFDAA010000003">
    <property type="protein sequence ID" value="KAL1138582.1"/>
    <property type="molecule type" value="Genomic_DNA"/>
</dbReference>
<evidence type="ECO:0000313" key="3">
    <source>
        <dbReference type="Proteomes" id="UP001558652"/>
    </source>
</evidence>
<dbReference type="AlphaFoldDB" id="A0ABD0Z274"/>